<dbReference type="InterPro" id="IPR025668">
    <property type="entry name" value="Tnp_DDE_dom"/>
</dbReference>
<proteinExistence type="predicted"/>
<organism evidence="2 3">
    <name type="scientific">Pseudooceanicola algae</name>
    <dbReference type="NCBI Taxonomy" id="1537215"/>
    <lineage>
        <taxon>Bacteria</taxon>
        <taxon>Pseudomonadati</taxon>
        <taxon>Pseudomonadota</taxon>
        <taxon>Alphaproteobacteria</taxon>
        <taxon>Rhodobacterales</taxon>
        <taxon>Paracoccaceae</taxon>
        <taxon>Pseudooceanicola</taxon>
    </lineage>
</organism>
<dbReference type="EMBL" id="CP060436">
    <property type="protein sequence ID" value="QPM91972.1"/>
    <property type="molecule type" value="Genomic_DNA"/>
</dbReference>
<feature type="domain" description="Transposase DDE" evidence="1">
    <location>
        <begin position="2"/>
        <end position="91"/>
    </location>
</feature>
<name>A0A418SIR8_9RHOB</name>
<accession>A0A418SIR8</accession>
<protein>
    <submittedName>
        <fullName evidence="2">IS5 family transposase ISPko1</fullName>
    </submittedName>
</protein>
<dbReference type="AlphaFoldDB" id="A0A418SIR8"/>
<reference evidence="2 3" key="1">
    <citation type="submission" date="2020-08" db="EMBL/GenBank/DDBJ databases">
        <title>Genome sequence of Rhodobacteraceae bacterium Lw-13e.</title>
        <authorList>
            <person name="Poehlein A."/>
            <person name="Wolter L."/>
            <person name="Daniel R."/>
            <person name="Brinkhoff T."/>
        </authorList>
    </citation>
    <scope>NUCLEOTIDE SEQUENCE [LARGE SCALE GENOMIC DNA]</scope>
    <source>
        <strain evidence="2 3">Lw-13e</strain>
    </source>
</reference>
<dbReference type="Proteomes" id="UP000283786">
    <property type="component" value="Chromosome"/>
</dbReference>
<dbReference type="Pfam" id="PF13737">
    <property type="entry name" value="DDE_Tnp_1_5"/>
    <property type="match status" value="1"/>
</dbReference>
<sequence length="93" mass="10040">MTWVAAPTGRRGHQPTYSDAAIQTCLAMKVLFGMALRQATGGVESPLRLVGLYWAAPDLGTLSRCQKTLAVNVPYRGFNGPLHLLLIDSTGRL</sequence>
<evidence type="ECO:0000313" key="3">
    <source>
        <dbReference type="Proteomes" id="UP000283786"/>
    </source>
</evidence>
<evidence type="ECO:0000313" key="2">
    <source>
        <dbReference type="EMBL" id="QPM91972.1"/>
    </source>
</evidence>
<keyword evidence="3" id="KW-1185">Reference proteome</keyword>
<dbReference type="KEGG" id="palw:PSAL_032350"/>
<evidence type="ECO:0000259" key="1">
    <source>
        <dbReference type="Pfam" id="PF13737"/>
    </source>
</evidence>
<gene>
    <name evidence="2" type="ORF">PSAL_032350</name>
</gene>